<evidence type="ECO:0000313" key="1">
    <source>
        <dbReference type="EMBL" id="KAL3506599.1"/>
    </source>
</evidence>
<name>A0ABD2YJG9_9GENT</name>
<evidence type="ECO:0000313" key="2">
    <source>
        <dbReference type="Proteomes" id="UP001630127"/>
    </source>
</evidence>
<dbReference type="Proteomes" id="UP001630127">
    <property type="component" value="Unassembled WGS sequence"/>
</dbReference>
<proteinExistence type="predicted"/>
<gene>
    <name evidence="1" type="ORF">ACH5RR_031981</name>
</gene>
<keyword evidence="2" id="KW-1185">Reference proteome</keyword>
<dbReference type="AlphaFoldDB" id="A0ABD2YJG9"/>
<accession>A0ABD2YJG9</accession>
<organism evidence="1 2">
    <name type="scientific">Cinchona calisaya</name>
    <dbReference type="NCBI Taxonomy" id="153742"/>
    <lineage>
        <taxon>Eukaryota</taxon>
        <taxon>Viridiplantae</taxon>
        <taxon>Streptophyta</taxon>
        <taxon>Embryophyta</taxon>
        <taxon>Tracheophyta</taxon>
        <taxon>Spermatophyta</taxon>
        <taxon>Magnoliopsida</taxon>
        <taxon>eudicotyledons</taxon>
        <taxon>Gunneridae</taxon>
        <taxon>Pentapetalae</taxon>
        <taxon>asterids</taxon>
        <taxon>lamiids</taxon>
        <taxon>Gentianales</taxon>
        <taxon>Rubiaceae</taxon>
        <taxon>Cinchonoideae</taxon>
        <taxon>Cinchoneae</taxon>
        <taxon>Cinchona</taxon>
    </lineage>
</organism>
<protein>
    <submittedName>
        <fullName evidence="1">Uncharacterized protein</fullName>
    </submittedName>
</protein>
<comment type="caution">
    <text evidence="1">The sequence shown here is derived from an EMBL/GenBank/DDBJ whole genome shotgun (WGS) entry which is preliminary data.</text>
</comment>
<sequence>MVGSHKEIGRAFSGREGYAQSVEFGGWDKENSRKKDLEVVQSFKSNLMLFQIRASLVSLIKGRGRQTLPDPRASPPKRGGEPCVQYNSEVVCPDDELIEWPLKEWMLGAFLFPQPKGCGFWAVERQAFPLTSLC</sequence>
<reference evidence="1 2" key="1">
    <citation type="submission" date="2024-11" db="EMBL/GenBank/DDBJ databases">
        <title>A near-complete genome assembly of Cinchona calisaya.</title>
        <authorList>
            <person name="Lian D.C."/>
            <person name="Zhao X.W."/>
            <person name="Wei L."/>
        </authorList>
    </citation>
    <scope>NUCLEOTIDE SEQUENCE [LARGE SCALE GENOMIC DNA]</scope>
    <source>
        <tissue evidence="1">Nenye</tissue>
    </source>
</reference>
<dbReference type="EMBL" id="JBJUIK010000013">
    <property type="protein sequence ID" value="KAL3506599.1"/>
    <property type="molecule type" value="Genomic_DNA"/>
</dbReference>